<dbReference type="GeneTree" id="ENSGT00390000011354"/>
<sequence length="1012" mass="115530">MGDPGSEIIESVPPAGPEASSTTDENEDDIQFVSEGPLRPVLEYIDLVSSDDEEPSTSYTDENIKRKDHIDHQKDKVALTLARLARHVEVEKQQKEEKNRAFREKIDFQHAHGLQELEFIRGHSDTEAARLCVDQWLKMPGLKTGTINCGTKSSLRRGGHTWVSGKPILCPIMHCNKEFDNGHLLLGHLKRFDHSPCDPTITLHGPFFSSFACVVCYKKFVTQQQYRDHLFDKEATDDGHNNNLLPQIIQCFACPNCFLLFSRKEECSKHMSGKNHFHQSFKLGDNKGIAHPISFPSFAKKLLISLCKDVPFQVKCVACHKTLRSHMELTAHFRVRCRNAGPVAVAEKSITQVAEKFILRGYCPDCNQVFVDETSTQNHKQNSGHKVRVINSVEESVLLYCHSSEGNKDPSSDLHLLLDQSKFSSLKRTMSIKESSSLECIAIPKKKMNLKDKSHEGVACVQKEKSVVKTWFCECNQRFPSEDAVEKHVFSANTMGYKCVVCGKVCDDSGVIRLHMSRIHGGAHLNNFLFWCRTCKKELTRKDTIMAHVTEFHNGHRYFYEMDEVEGETLPSSSTTLDNLIANKPSSAITVTDHSPANSSPRGKWQCRICEDMFDSQEYVKQHCMSLASHKFHRYSCAHCRKPFHKIETLYRHCQDEHDNEIKIKYFCGLCDLIFNVEEAFLSHYEEHHSIDYVFVSEKTETSIKTEDDFPVIETSNQLTCGCRESYICKVNRKEDYSRCLQIMLDKGKLWFRCSLCSATAQNLTDMNTHIHQVHKEKSDEEEQQYVIKCGTCTKAFHDPESAQQHFHRKHCFLQKPSVAHFGSEKSNLSKFTASASHTERKLKQAINYSKSLDMEKGVENDLSYQNIGGNTNWKPPLNCKIYNYLNRIGCFFLHPRCSKRKDAADFAICMHAGRLDEQLPKQIPFTILSGDQGFLELENQFKKTQRPAHILNPHHLEGDMMCALLNSISDTTKECDSDDNMGAKNTSIGEEFISTEDVELEEAIRRSLEEM</sequence>
<evidence type="ECO:0000256" key="9">
    <source>
        <dbReference type="ARBA" id="ARBA00022723"/>
    </source>
</evidence>
<accession>A0A2I3RMS7</accession>
<evidence type="ECO:0000256" key="15">
    <source>
        <dbReference type="ARBA" id="ARBA00023015"/>
    </source>
</evidence>
<keyword evidence="9" id="KW-0479">Metal-binding</keyword>
<dbReference type="Proteomes" id="UP000002277">
    <property type="component" value="Chromosome 6"/>
</dbReference>
<dbReference type="GO" id="GO:0016740">
    <property type="term" value="F:transferase activity"/>
    <property type="evidence" value="ECO:0007669"/>
    <property type="project" value="UniProtKB-KW"/>
</dbReference>
<evidence type="ECO:0000313" key="26">
    <source>
        <dbReference type="Ensembl" id="ENSPTRP00000065642.1"/>
    </source>
</evidence>
<reference evidence="26" key="3">
    <citation type="submission" date="2025-09" db="UniProtKB">
        <authorList>
            <consortium name="Ensembl"/>
        </authorList>
    </citation>
    <scope>IDENTIFICATION</scope>
</reference>
<evidence type="ECO:0000256" key="24">
    <source>
        <dbReference type="SAM" id="MobiDB-lite"/>
    </source>
</evidence>
<dbReference type="VGNC" id="VGNC:7948">
    <property type="gene designation" value="ZNF451"/>
</dbReference>
<evidence type="ECO:0000256" key="20">
    <source>
        <dbReference type="ARBA" id="ARBA00067296"/>
    </source>
</evidence>
<dbReference type="InterPro" id="IPR058948">
    <property type="entry name" value="Zf-C2H2_ZNF451_6th"/>
</dbReference>
<dbReference type="PROSITE" id="PS50157">
    <property type="entry name" value="ZINC_FINGER_C2H2_2"/>
    <property type="match status" value="4"/>
</dbReference>
<feature type="domain" description="C2H2-type" evidence="25">
    <location>
        <begin position="497"/>
        <end position="525"/>
    </location>
</feature>
<dbReference type="Pfam" id="PF18479">
    <property type="entry name" value="PIN_11"/>
    <property type="match status" value="1"/>
</dbReference>
<evidence type="ECO:0000256" key="5">
    <source>
        <dbReference type="ARBA" id="ARBA00022481"/>
    </source>
</evidence>
<keyword evidence="15" id="KW-0805">Transcription regulation</keyword>
<keyword evidence="6" id="KW-1017">Isopeptide bond</keyword>
<feature type="region of interest" description="Disordered" evidence="24">
    <location>
        <begin position="1"/>
        <end position="37"/>
    </location>
</feature>
<keyword evidence="17" id="KW-0539">Nucleus</keyword>
<dbReference type="EMBL" id="AACZ04022963">
    <property type="status" value="NOT_ANNOTATED_CDS"/>
    <property type="molecule type" value="Genomic_DNA"/>
</dbReference>
<evidence type="ECO:0000256" key="12">
    <source>
        <dbReference type="ARBA" id="ARBA00022786"/>
    </source>
</evidence>
<dbReference type="Ensembl" id="ENSPTRT00000092944.1">
    <property type="protein sequence ID" value="ENSPTRP00000065642.1"/>
    <property type="gene ID" value="ENSPTRG00000018306.7"/>
</dbReference>
<evidence type="ECO:0000256" key="19">
    <source>
        <dbReference type="ARBA" id="ARBA00064448"/>
    </source>
</evidence>
<dbReference type="SMART" id="SM00355">
    <property type="entry name" value="ZnF_C2H2"/>
    <property type="match status" value="12"/>
</dbReference>
<keyword evidence="7" id="KW-0597">Phosphoprotein</keyword>
<evidence type="ECO:0000259" key="25">
    <source>
        <dbReference type="PROSITE" id="PS50157"/>
    </source>
</evidence>
<organism evidence="26 27">
    <name type="scientific">Pan troglodytes</name>
    <name type="common">Chimpanzee</name>
    <dbReference type="NCBI Taxonomy" id="9598"/>
    <lineage>
        <taxon>Eukaryota</taxon>
        <taxon>Metazoa</taxon>
        <taxon>Chordata</taxon>
        <taxon>Craniata</taxon>
        <taxon>Vertebrata</taxon>
        <taxon>Euteleostomi</taxon>
        <taxon>Mammalia</taxon>
        <taxon>Eutheria</taxon>
        <taxon>Euarchontoglires</taxon>
        <taxon>Primates</taxon>
        <taxon>Haplorrhini</taxon>
        <taxon>Catarrhini</taxon>
        <taxon>Hominidae</taxon>
        <taxon>Pan</taxon>
    </lineage>
</organism>
<evidence type="ECO:0000313" key="27">
    <source>
        <dbReference type="Proteomes" id="UP000002277"/>
    </source>
</evidence>
<evidence type="ECO:0000256" key="8">
    <source>
        <dbReference type="ARBA" id="ARBA00022679"/>
    </source>
</evidence>
<feature type="domain" description="C2H2-type" evidence="25">
    <location>
        <begin position="635"/>
        <end position="663"/>
    </location>
</feature>
<dbReference type="AlphaFoldDB" id="A0A2I3RMS7"/>
<gene>
    <name evidence="26 28" type="primary">ZNF451</name>
</gene>
<evidence type="ECO:0000256" key="18">
    <source>
        <dbReference type="ARBA" id="ARBA00059985"/>
    </source>
</evidence>
<keyword evidence="5" id="KW-0488">Methylation</keyword>
<dbReference type="InterPro" id="IPR058950">
    <property type="entry name" value="Zf-C2H2_ZNF451_5th"/>
</dbReference>
<dbReference type="FunFam" id="3.30.160.60:FF:000836">
    <property type="entry name" value="E3 SUMO-protein ligase ZNF451 isoform X1"/>
    <property type="match status" value="1"/>
</dbReference>
<feature type="domain" description="C2H2-type" evidence="25">
    <location>
        <begin position="530"/>
        <end position="558"/>
    </location>
</feature>
<dbReference type="Pfam" id="PF23104">
    <property type="entry name" value="Zf-C2H2_ZNF451_6th"/>
    <property type="match status" value="1"/>
</dbReference>
<evidence type="ECO:0000256" key="16">
    <source>
        <dbReference type="ARBA" id="ARBA00023163"/>
    </source>
</evidence>
<dbReference type="InterPro" id="IPR041192">
    <property type="entry name" value="PIN_11"/>
</dbReference>
<name>A0A2I3RMS7_PANTR</name>
<reference evidence="26" key="2">
    <citation type="submission" date="2025-08" db="UniProtKB">
        <authorList>
            <consortium name="Ensembl"/>
        </authorList>
    </citation>
    <scope>IDENTIFICATION</scope>
</reference>
<evidence type="ECO:0000256" key="11">
    <source>
        <dbReference type="ARBA" id="ARBA00022771"/>
    </source>
</evidence>
<keyword evidence="14" id="KW-0832">Ubl conjugation</keyword>
<proteinExistence type="inferred from homology"/>
<comment type="subunit">
    <text evidence="19">Homooligomer. Interacts (via N-terminal region) with SUMO1. Interacts (via N-terminal region) with SUMO2. Interacts simultaneously with two SUMO2 chains. Identified in a complex with SUMO2 and UBE2I/UBC9, where one ZNF451 interacts with one UBE2I/UBC9 and two SUMO2 chains, one bound to the UBE2I/UBC9 active site and the other to another region of the same UBE2I/UBC9 molecule. Interacts (via C-terminus) with ubiquitin. Interacts (via N-terminal zinc-finger domains) with SMAD4 (via MH2 domain). Interacts with SMAD2 and SMAD3. Identified in a complex that contains at least ZNF451, SMAD2, SMAD3 and SMAD4. Interacts with EP300. Inhibits interaction between EP300 and the SMAD4 complex. Interacts with SIMC1.</text>
</comment>
<evidence type="ECO:0000256" key="6">
    <source>
        <dbReference type="ARBA" id="ARBA00022499"/>
    </source>
</evidence>
<keyword evidence="12" id="KW-0833">Ubl conjugation pathway</keyword>
<evidence type="ECO:0000256" key="13">
    <source>
        <dbReference type="ARBA" id="ARBA00022833"/>
    </source>
</evidence>
<evidence type="ECO:0000313" key="28">
    <source>
        <dbReference type="VGNC" id="VGNC:7948"/>
    </source>
</evidence>
<dbReference type="InterPro" id="IPR058947">
    <property type="entry name" value="Zf-C2H2_ZNF451_2nd"/>
</dbReference>
<evidence type="ECO:0000256" key="4">
    <source>
        <dbReference type="ARBA" id="ARBA00006991"/>
    </source>
</evidence>
<evidence type="ECO:0000256" key="14">
    <source>
        <dbReference type="ARBA" id="ARBA00022843"/>
    </source>
</evidence>
<dbReference type="Bgee" id="ENSPTRG00000018306">
    <property type="expression patterns" value="Expressed in bone marrow and 21 other cell types or tissues"/>
</dbReference>
<dbReference type="InterPro" id="IPR013087">
    <property type="entry name" value="Znf_C2H2_type"/>
</dbReference>
<dbReference type="Pfam" id="PF23101">
    <property type="entry name" value="Zf-C2H2_ZNF451_1st"/>
    <property type="match status" value="1"/>
</dbReference>
<evidence type="ECO:0000256" key="17">
    <source>
        <dbReference type="ARBA" id="ARBA00023242"/>
    </source>
</evidence>
<dbReference type="Pfam" id="PF23107">
    <property type="entry name" value="Zf-C2H2_ZNF451_C"/>
    <property type="match status" value="1"/>
</dbReference>
<comment type="subcellular location">
    <subcellularLocation>
        <location evidence="1">Nucleus</location>
        <location evidence="1">PML body</location>
    </subcellularLocation>
    <subcellularLocation>
        <location evidence="2">Nucleus</location>
        <location evidence="2">Nucleoplasm</location>
    </subcellularLocation>
</comment>
<protein>
    <recommendedName>
        <fullName evidence="20">E3 SUMO-protein ligase ZNF451</fullName>
    </recommendedName>
    <alternativeName>
        <fullName evidence="21">E3 SUMO-protein transferase ZNF451</fullName>
    </alternativeName>
    <alternativeName>
        <fullName evidence="22">Zinc finger protein 451</fullName>
    </alternativeName>
</protein>
<feature type="domain" description="C2H2-type" evidence="25">
    <location>
        <begin position="168"/>
        <end position="199"/>
    </location>
</feature>
<comment type="similarity">
    <text evidence="4">Belongs to the krueppel C2H2-type zinc-finger protein family.</text>
</comment>
<dbReference type="InterPro" id="IPR058156">
    <property type="entry name" value="Znf-C2H2_ZNF451"/>
</dbReference>
<keyword evidence="11 23" id="KW-0863">Zinc-finger</keyword>
<dbReference type="OMA" id="RCSLCHQ"/>
<dbReference type="GO" id="GO:0008270">
    <property type="term" value="F:zinc ion binding"/>
    <property type="evidence" value="ECO:0007669"/>
    <property type="project" value="UniProtKB-KW"/>
</dbReference>
<evidence type="ECO:0000256" key="3">
    <source>
        <dbReference type="ARBA" id="ARBA00004718"/>
    </source>
</evidence>
<dbReference type="Gene3D" id="3.30.160.60">
    <property type="entry name" value="Classic Zinc Finger"/>
    <property type="match status" value="3"/>
</dbReference>
<evidence type="ECO:0000256" key="1">
    <source>
        <dbReference type="ARBA" id="ARBA00004322"/>
    </source>
</evidence>
<evidence type="ECO:0000256" key="7">
    <source>
        <dbReference type="ARBA" id="ARBA00022553"/>
    </source>
</evidence>
<dbReference type="GO" id="GO:0016605">
    <property type="term" value="C:PML body"/>
    <property type="evidence" value="ECO:0007669"/>
    <property type="project" value="UniProtKB-SubCell"/>
</dbReference>
<comment type="pathway">
    <text evidence="3">Protein modification; protein sumoylation.</text>
</comment>
<evidence type="ECO:0000256" key="22">
    <source>
        <dbReference type="ARBA" id="ARBA00078711"/>
    </source>
</evidence>
<dbReference type="PANTHER" id="PTHR24408">
    <property type="entry name" value="ZINC FINGER PROTEIN"/>
    <property type="match status" value="1"/>
</dbReference>
<keyword evidence="8" id="KW-0808">Transferase</keyword>
<keyword evidence="10" id="KW-0677">Repeat</keyword>
<dbReference type="PROSITE" id="PS00028">
    <property type="entry name" value="ZINC_FINGER_C2H2_1"/>
    <property type="match status" value="7"/>
</dbReference>
<keyword evidence="13" id="KW-0862">Zinc</keyword>
<reference evidence="26 27" key="1">
    <citation type="journal article" date="2005" name="Nature">
        <title>Initial sequence of the chimpanzee genome and comparison with the human genome.</title>
        <authorList>
            <consortium name="Chimpanzee sequencing and analysis consortium"/>
        </authorList>
    </citation>
    <scope>NUCLEOTIDE SEQUENCE [LARGE SCALE GENOMIC DNA]</scope>
</reference>
<dbReference type="InterPro" id="IPR058946">
    <property type="entry name" value="Zf-C2H2_ZNF451_C"/>
</dbReference>
<evidence type="ECO:0000256" key="21">
    <source>
        <dbReference type="ARBA" id="ARBA00076682"/>
    </source>
</evidence>
<dbReference type="PANTHER" id="PTHR24408:SF61">
    <property type="entry name" value="E3 SUMO-PROTEIN LIGASE ZNF451"/>
    <property type="match status" value="1"/>
</dbReference>
<dbReference type="Pfam" id="PF23102">
    <property type="entry name" value="Zf-C2H2_ZNF451_2nd"/>
    <property type="match status" value="1"/>
</dbReference>
<dbReference type="Pfam" id="PF23103">
    <property type="entry name" value="Zf-C2H2_ZNF451_5th"/>
    <property type="match status" value="1"/>
</dbReference>
<evidence type="ECO:0000256" key="2">
    <source>
        <dbReference type="ARBA" id="ARBA00004642"/>
    </source>
</evidence>
<dbReference type="InterPro" id="IPR058949">
    <property type="entry name" value="Zf-C2H2_ZNF451_1st"/>
</dbReference>
<comment type="function">
    <text evidence="18">E3 SUMO-protein ligase; has a preference for SUMO2 and SUMO3 and facilitates UBE2I/UBC9-mediated sumoylation of target proteins. Plays a role in protein SUMO2 modification in response to stress caused by DNA damage and by proteasome inhibitors (in vitro). Required for MCM4 sumoylation. Has no activity with SUMO1. Preferentially transfers an additional SUMO2 chain onto the SUMO2 consensus site 'Lys-11'. Negatively regulates transcriptional activation mediated by the SMAD4 complex in response to TGF-beta signaling. Inhibits EP300-mediated acetylation of histone H3 at 'Lys-9'. Plays a role in regulating the transcription of AR targets.</text>
</comment>
<keyword evidence="27" id="KW-1185">Reference proteome</keyword>
<evidence type="ECO:0000256" key="23">
    <source>
        <dbReference type="PROSITE-ProRule" id="PRU00042"/>
    </source>
</evidence>
<dbReference type="Pfam" id="PF23108">
    <property type="entry name" value="Zf-C2H2_ZNF451"/>
    <property type="match status" value="1"/>
</dbReference>
<evidence type="ECO:0000256" key="10">
    <source>
        <dbReference type="ARBA" id="ARBA00022737"/>
    </source>
</evidence>
<keyword evidence="16" id="KW-0804">Transcription</keyword>